<dbReference type="Proteomes" id="UP001341840">
    <property type="component" value="Unassembled WGS sequence"/>
</dbReference>
<feature type="domain" description="VQ" evidence="5">
    <location>
        <begin position="20"/>
        <end position="47"/>
    </location>
</feature>
<reference evidence="6 7" key="1">
    <citation type="journal article" date="2023" name="Plants (Basel)">
        <title>Bridging the Gap: Combining Genomics and Transcriptomics Approaches to Understand Stylosanthes scabra, an Orphan Legume from the Brazilian Caatinga.</title>
        <authorList>
            <person name="Ferreira-Neto J.R.C."/>
            <person name="da Silva M.D."/>
            <person name="Binneck E."/>
            <person name="de Melo N.F."/>
            <person name="da Silva R.H."/>
            <person name="de Melo A.L.T.M."/>
            <person name="Pandolfi V."/>
            <person name="Bustamante F.O."/>
            <person name="Brasileiro-Vidal A.C."/>
            <person name="Benko-Iseppon A.M."/>
        </authorList>
    </citation>
    <scope>NUCLEOTIDE SEQUENCE [LARGE SCALE GENOMIC DNA]</scope>
    <source>
        <tissue evidence="6">Leaves</tissue>
    </source>
</reference>
<gene>
    <name evidence="6" type="ORF">PIB30_069115</name>
</gene>
<dbReference type="InterPro" id="IPR039611">
    <property type="entry name" value="VQ_4/11/13/19/31/33"/>
</dbReference>
<protein>
    <recommendedName>
        <fullName evidence="5">VQ domain-containing protein</fullName>
    </recommendedName>
</protein>
<evidence type="ECO:0000256" key="2">
    <source>
        <dbReference type="ARBA" id="ARBA00022553"/>
    </source>
</evidence>
<comment type="subcellular location">
    <subcellularLocation>
        <location evidence="1">Nucleus</location>
    </subcellularLocation>
</comment>
<dbReference type="InterPro" id="IPR008889">
    <property type="entry name" value="VQ"/>
</dbReference>
<feature type="region of interest" description="Disordered" evidence="4">
    <location>
        <begin position="41"/>
        <end position="84"/>
    </location>
</feature>
<organism evidence="6 7">
    <name type="scientific">Stylosanthes scabra</name>
    <dbReference type="NCBI Taxonomy" id="79078"/>
    <lineage>
        <taxon>Eukaryota</taxon>
        <taxon>Viridiplantae</taxon>
        <taxon>Streptophyta</taxon>
        <taxon>Embryophyta</taxon>
        <taxon>Tracheophyta</taxon>
        <taxon>Spermatophyta</taxon>
        <taxon>Magnoliopsida</taxon>
        <taxon>eudicotyledons</taxon>
        <taxon>Gunneridae</taxon>
        <taxon>Pentapetalae</taxon>
        <taxon>rosids</taxon>
        <taxon>fabids</taxon>
        <taxon>Fabales</taxon>
        <taxon>Fabaceae</taxon>
        <taxon>Papilionoideae</taxon>
        <taxon>50 kb inversion clade</taxon>
        <taxon>dalbergioids sensu lato</taxon>
        <taxon>Dalbergieae</taxon>
        <taxon>Pterocarpus clade</taxon>
        <taxon>Stylosanthes</taxon>
    </lineage>
</organism>
<dbReference type="EMBL" id="JASCZI010181995">
    <property type="protein sequence ID" value="MED6186683.1"/>
    <property type="molecule type" value="Genomic_DNA"/>
</dbReference>
<keyword evidence="7" id="KW-1185">Reference proteome</keyword>
<evidence type="ECO:0000256" key="1">
    <source>
        <dbReference type="ARBA" id="ARBA00004123"/>
    </source>
</evidence>
<keyword evidence="2" id="KW-0597">Phosphoprotein</keyword>
<dbReference type="Pfam" id="PF05678">
    <property type="entry name" value="VQ"/>
    <property type="match status" value="1"/>
</dbReference>
<name>A0ABU6WR38_9FABA</name>
<proteinExistence type="predicted"/>
<sequence length="227" mass="24753">MASNTTTTAATAAFDPTSTTPNTTFVQADPSNFRAVVQKLTGASDNPSTPKLPLTIPSRLHHHHRQTTTTTTTTTATTTTTSPKKPLFKLHERRKKLEQLNIASTQQHYYSNNSNSMTMFNAINMNMMNMNIISPSCPYRNKQTMVVVASSPVSTLDATAARGSPRTAEEEEEERAIAEKGFYLCSSANTPRSRGSDPPQLLPLFPLHSPNASSSNNNNNSNHINSS</sequence>
<evidence type="ECO:0000256" key="3">
    <source>
        <dbReference type="ARBA" id="ARBA00023242"/>
    </source>
</evidence>
<accession>A0ABU6WR38</accession>
<evidence type="ECO:0000256" key="4">
    <source>
        <dbReference type="SAM" id="MobiDB-lite"/>
    </source>
</evidence>
<feature type="region of interest" description="Disordered" evidence="4">
    <location>
        <begin position="1"/>
        <end position="26"/>
    </location>
</feature>
<keyword evidence="3" id="KW-0539">Nucleus</keyword>
<feature type="compositionally biased region" description="Low complexity" evidence="4">
    <location>
        <begin position="209"/>
        <end position="227"/>
    </location>
</feature>
<comment type="caution">
    <text evidence="6">The sequence shown here is derived from an EMBL/GenBank/DDBJ whole genome shotgun (WGS) entry which is preliminary data.</text>
</comment>
<dbReference type="PANTHER" id="PTHR33402">
    <property type="entry name" value="VQ MOTIF-CONTAINING PROTEIN 11-LIKE"/>
    <property type="match status" value="1"/>
</dbReference>
<evidence type="ECO:0000259" key="5">
    <source>
        <dbReference type="Pfam" id="PF05678"/>
    </source>
</evidence>
<feature type="region of interest" description="Disordered" evidence="4">
    <location>
        <begin position="187"/>
        <end position="227"/>
    </location>
</feature>
<feature type="compositionally biased region" description="Low complexity" evidence="4">
    <location>
        <begin position="1"/>
        <end position="20"/>
    </location>
</feature>
<evidence type="ECO:0000313" key="6">
    <source>
        <dbReference type="EMBL" id="MED6186683.1"/>
    </source>
</evidence>
<dbReference type="PANTHER" id="PTHR33402:SF19">
    <property type="entry name" value="VQ MOTIF-CONTAINING PROTEIN 11"/>
    <property type="match status" value="1"/>
</dbReference>
<feature type="compositionally biased region" description="Low complexity" evidence="4">
    <location>
        <begin position="67"/>
        <end position="81"/>
    </location>
</feature>
<evidence type="ECO:0000313" key="7">
    <source>
        <dbReference type="Proteomes" id="UP001341840"/>
    </source>
</evidence>